<evidence type="ECO:0000256" key="8">
    <source>
        <dbReference type="ARBA" id="ARBA00023235"/>
    </source>
</evidence>
<comment type="similarity">
    <text evidence="9">Belongs to the TrpF family.</text>
</comment>
<dbReference type="STRING" id="1332188.L336_0462"/>
<evidence type="ECO:0000256" key="1">
    <source>
        <dbReference type="ARBA" id="ARBA00001164"/>
    </source>
</evidence>
<keyword evidence="12" id="KW-1185">Reference proteome</keyword>
<dbReference type="Gene3D" id="3.20.20.70">
    <property type="entry name" value="Aldolase class I"/>
    <property type="match status" value="1"/>
</dbReference>
<dbReference type="EC" id="5.3.1.24" evidence="3 9"/>
<dbReference type="Pfam" id="PF00697">
    <property type="entry name" value="PRAI"/>
    <property type="match status" value="1"/>
</dbReference>
<evidence type="ECO:0000256" key="7">
    <source>
        <dbReference type="ARBA" id="ARBA00023141"/>
    </source>
</evidence>
<dbReference type="GO" id="GO:0004640">
    <property type="term" value="F:phosphoribosylanthranilate isomerase activity"/>
    <property type="evidence" value="ECO:0007669"/>
    <property type="project" value="UniProtKB-UniRule"/>
</dbReference>
<dbReference type="RefSeq" id="WP_015641618.1">
    <property type="nucleotide sequence ID" value="NC_021219.1"/>
</dbReference>
<dbReference type="PANTHER" id="PTHR42894:SF1">
    <property type="entry name" value="N-(5'-PHOSPHORIBOSYL)ANTHRANILATE ISOMERASE"/>
    <property type="match status" value="1"/>
</dbReference>
<keyword evidence="7 9" id="KW-0057">Aromatic amino acid biosynthesis</keyword>
<dbReference type="Proteomes" id="UP000013893">
    <property type="component" value="Chromosome"/>
</dbReference>
<dbReference type="InterPro" id="IPR001240">
    <property type="entry name" value="PRAI_dom"/>
</dbReference>
<dbReference type="OrthoDB" id="9786954at2"/>
<dbReference type="CDD" id="cd00405">
    <property type="entry name" value="PRAI"/>
    <property type="match status" value="1"/>
</dbReference>
<feature type="domain" description="N-(5'phosphoribosyl) anthranilate isomerase (PRAI)" evidence="10">
    <location>
        <begin position="4"/>
        <end position="193"/>
    </location>
</feature>
<dbReference type="InterPro" id="IPR011060">
    <property type="entry name" value="RibuloseP-bd_barrel"/>
</dbReference>
<evidence type="ECO:0000259" key="10">
    <source>
        <dbReference type="Pfam" id="PF00697"/>
    </source>
</evidence>
<comment type="catalytic activity">
    <reaction evidence="1 9">
        <text>N-(5-phospho-beta-D-ribosyl)anthranilate = 1-(2-carboxyphenylamino)-1-deoxy-D-ribulose 5-phosphate</text>
        <dbReference type="Rhea" id="RHEA:21540"/>
        <dbReference type="ChEBI" id="CHEBI:18277"/>
        <dbReference type="ChEBI" id="CHEBI:58613"/>
        <dbReference type="EC" id="5.3.1.24"/>
    </reaction>
</comment>
<dbReference type="AlphaFoldDB" id="R4PKT5"/>
<protein>
    <recommendedName>
        <fullName evidence="4 9">N-(5'-phosphoribosyl)anthranilate isomerase</fullName>
        <shortName evidence="9">PRAI</shortName>
        <ecNumber evidence="3 9">5.3.1.24</ecNumber>
    </recommendedName>
</protein>
<evidence type="ECO:0000313" key="11">
    <source>
        <dbReference type="EMBL" id="AGL62168.1"/>
    </source>
</evidence>
<dbReference type="InterPro" id="IPR013785">
    <property type="entry name" value="Aldolase_TIM"/>
</dbReference>
<evidence type="ECO:0000256" key="3">
    <source>
        <dbReference type="ARBA" id="ARBA00012572"/>
    </source>
</evidence>
<sequence length="222" mass="24338">MQVKICGISNEVDALSAVGLGADAIGFVMGGRVLPVEVEPYAQHVRQIIKKFPEGVDSFLVTHLTEADDILSLANYIQSSGIQVSEDIDENEMAAVRKGTERKIIKTIVTSDPEATRKLTIYEPYCDFFLLDSRVAGYTGGTGGENDWRACAELIKRTSKPVFIAGGLRPDNVEAAMVLTKPYGTDVSTGVSCYSDSYLRKDRKDLSKIAEFIRISKAFDEQ</sequence>
<keyword evidence="5 9" id="KW-0028">Amino-acid biosynthesis</keyword>
<reference evidence="11 12" key="1">
    <citation type="journal article" date="2013" name="Nat. Biotechnol.">
        <title>Genome sequences of rare, uncultured bacteria obtained by differential coverage binning of multiple metagenomes.</title>
        <authorList>
            <person name="Albertsen M."/>
            <person name="Hugenholtz P."/>
            <person name="Skarshewski A."/>
            <person name="Nielsen K.L."/>
            <person name="Tyson G.W."/>
            <person name="Nielsen P.H."/>
        </authorList>
    </citation>
    <scope>NUCLEOTIDE SEQUENCE [LARGE SCALE GENOMIC DNA]</scope>
    <source>
        <strain evidence="11">TM71</strain>
    </source>
</reference>
<dbReference type="HAMAP" id="MF_00135">
    <property type="entry name" value="PRAI"/>
    <property type="match status" value="1"/>
</dbReference>
<keyword evidence="6 9" id="KW-0822">Tryptophan biosynthesis</keyword>
<keyword evidence="8 9" id="KW-0413">Isomerase</keyword>
<name>R4PKT5_9BACT</name>
<evidence type="ECO:0000256" key="4">
    <source>
        <dbReference type="ARBA" id="ARBA00022272"/>
    </source>
</evidence>
<organism evidence="11 12">
    <name type="scientific">Candidatus Saccharimonas aalborgensis</name>
    <dbReference type="NCBI Taxonomy" id="1332188"/>
    <lineage>
        <taxon>Bacteria</taxon>
        <taxon>Candidatus Saccharimonadota</taxon>
        <taxon>Candidatus Saccharimonadia</taxon>
        <taxon>Candidatus Saccharimonadales</taxon>
        <taxon>Candidatus Saccharimonadaceae</taxon>
        <taxon>Candidatus Saccharimonas</taxon>
    </lineage>
</organism>
<evidence type="ECO:0000256" key="6">
    <source>
        <dbReference type="ARBA" id="ARBA00022822"/>
    </source>
</evidence>
<dbReference type="KEGG" id="saal:L336_0462"/>
<dbReference type="PANTHER" id="PTHR42894">
    <property type="entry name" value="N-(5'-PHOSPHORIBOSYL)ANTHRANILATE ISOMERASE"/>
    <property type="match status" value="1"/>
</dbReference>
<evidence type="ECO:0000256" key="9">
    <source>
        <dbReference type="HAMAP-Rule" id="MF_00135"/>
    </source>
</evidence>
<proteinExistence type="inferred from homology"/>
<gene>
    <name evidence="9" type="primary">trpF</name>
    <name evidence="11" type="ORF">L336_0462</name>
</gene>
<dbReference type="SUPFAM" id="SSF51366">
    <property type="entry name" value="Ribulose-phoshate binding barrel"/>
    <property type="match status" value="1"/>
</dbReference>
<dbReference type="EMBL" id="CP005957">
    <property type="protein sequence ID" value="AGL62168.1"/>
    <property type="molecule type" value="Genomic_DNA"/>
</dbReference>
<accession>R4PKT5</accession>
<evidence type="ECO:0000256" key="2">
    <source>
        <dbReference type="ARBA" id="ARBA00004664"/>
    </source>
</evidence>
<dbReference type="UniPathway" id="UPA00035">
    <property type="reaction ID" value="UER00042"/>
</dbReference>
<evidence type="ECO:0000313" key="12">
    <source>
        <dbReference type="Proteomes" id="UP000013893"/>
    </source>
</evidence>
<dbReference type="HOGENOM" id="CLU_076364_2_0_0"/>
<evidence type="ECO:0000256" key="5">
    <source>
        <dbReference type="ARBA" id="ARBA00022605"/>
    </source>
</evidence>
<dbReference type="GO" id="GO:0000162">
    <property type="term" value="P:L-tryptophan biosynthetic process"/>
    <property type="evidence" value="ECO:0007669"/>
    <property type="project" value="UniProtKB-UniRule"/>
</dbReference>
<dbReference type="InterPro" id="IPR044643">
    <property type="entry name" value="TrpF_fam"/>
</dbReference>
<comment type="pathway">
    <text evidence="2 9">Amino-acid biosynthesis; L-tryptophan biosynthesis; L-tryptophan from chorismate: step 3/5.</text>
</comment>